<feature type="region of interest" description="Disordered" evidence="1">
    <location>
        <begin position="262"/>
        <end position="284"/>
    </location>
</feature>
<feature type="compositionally biased region" description="Basic and acidic residues" evidence="1">
    <location>
        <begin position="83"/>
        <end position="104"/>
    </location>
</feature>
<name>A0AA88EJ66_FICCA</name>
<dbReference type="AlphaFoldDB" id="A0AA88EJ66"/>
<evidence type="ECO:0000313" key="3">
    <source>
        <dbReference type="Proteomes" id="UP001187192"/>
    </source>
</evidence>
<protein>
    <submittedName>
        <fullName evidence="2">Uncharacterized protein</fullName>
    </submittedName>
</protein>
<dbReference type="EMBL" id="BTGU01000945">
    <property type="protein sequence ID" value="GMN69824.1"/>
    <property type="molecule type" value="Genomic_DNA"/>
</dbReference>
<feature type="compositionally biased region" description="Basic and acidic residues" evidence="1">
    <location>
        <begin position="172"/>
        <end position="181"/>
    </location>
</feature>
<reference evidence="2" key="1">
    <citation type="submission" date="2023-07" db="EMBL/GenBank/DDBJ databases">
        <title>draft genome sequence of fig (Ficus carica).</title>
        <authorList>
            <person name="Takahashi T."/>
            <person name="Nishimura K."/>
        </authorList>
    </citation>
    <scope>NUCLEOTIDE SEQUENCE</scope>
</reference>
<feature type="region of interest" description="Disordered" evidence="1">
    <location>
        <begin position="73"/>
        <end position="190"/>
    </location>
</feature>
<evidence type="ECO:0000313" key="2">
    <source>
        <dbReference type="EMBL" id="GMN69824.1"/>
    </source>
</evidence>
<proteinExistence type="predicted"/>
<comment type="caution">
    <text evidence="2">The sequence shown here is derived from an EMBL/GenBank/DDBJ whole genome shotgun (WGS) entry which is preliminary data.</text>
</comment>
<feature type="compositionally biased region" description="Basic and acidic residues" evidence="1">
    <location>
        <begin position="113"/>
        <end position="125"/>
    </location>
</feature>
<evidence type="ECO:0000256" key="1">
    <source>
        <dbReference type="SAM" id="MobiDB-lite"/>
    </source>
</evidence>
<organism evidence="2 3">
    <name type="scientific">Ficus carica</name>
    <name type="common">Common fig</name>
    <dbReference type="NCBI Taxonomy" id="3494"/>
    <lineage>
        <taxon>Eukaryota</taxon>
        <taxon>Viridiplantae</taxon>
        <taxon>Streptophyta</taxon>
        <taxon>Embryophyta</taxon>
        <taxon>Tracheophyta</taxon>
        <taxon>Spermatophyta</taxon>
        <taxon>Magnoliopsida</taxon>
        <taxon>eudicotyledons</taxon>
        <taxon>Gunneridae</taxon>
        <taxon>Pentapetalae</taxon>
        <taxon>rosids</taxon>
        <taxon>fabids</taxon>
        <taxon>Rosales</taxon>
        <taxon>Moraceae</taxon>
        <taxon>Ficeae</taxon>
        <taxon>Ficus</taxon>
    </lineage>
</organism>
<dbReference type="Proteomes" id="UP001187192">
    <property type="component" value="Unassembled WGS sequence"/>
</dbReference>
<accession>A0AA88EJ66</accession>
<gene>
    <name evidence="2" type="ORF">TIFTF001_038867</name>
</gene>
<sequence length="450" mass="49890">MAKIDALRAALTTNRGHPNQRSRSCACRNLPFTIALGQAIPKSRPPTIGPEFHGGAGSRGPWATVWRLVPWNFGSSGHRRGHRPEPIADRERRGTKRPSGEERLAWLQKMARMGKDKGKGKERTSADPPSRGVVPLAATDRPREDRAAGRHVARSSRSREDRPTVPLPASRSNREEPRPPRSGDPSSESSIHRALVTKFGDQLSVKVAESSKHSDPIEAISDSTFKLIEVLCFLFSGSATARGYANRMADEVKFAEADARSARRSEKEARATKGATEEARKEVEDRAKAAEERVKLAEEKLRFTEDWARKVEQDAKEAETSQWEMAEAMNKAERVLASARAEHERYLEVALPAVRAQAVEEYLQSEDFKAALSPNTKRESEKITAEEAFEEGEVSGAARLLENVVVFDDPGQLDVPEQAVVPEQPVPLVQPDDEQPTTPARDFTFPDQLD</sequence>
<feature type="region of interest" description="Disordered" evidence="1">
    <location>
        <begin position="422"/>
        <end position="450"/>
    </location>
</feature>
<keyword evidence="3" id="KW-1185">Reference proteome</keyword>